<gene>
    <name evidence="3" type="ORF">K460DRAFT_365729</name>
</gene>
<keyword evidence="4" id="KW-1185">Reference proteome</keyword>
<evidence type="ECO:0000313" key="4">
    <source>
        <dbReference type="Proteomes" id="UP000800039"/>
    </source>
</evidence>
<dbReference type="EMBL" id="ML976616">
    <property type="protein sequence ID" value="KAF1844769.1"/>
    <property type="molecule type" value="Genomic_DNA"/>
</dbReference>
<evidence type="ECO:0000256" key="1">
    <source>
        <dbReference type="PROSITE-ProRule" id="PRU00325"/>
    </source>
</evidence>
<dbReference type="Proteomes" id="UP000800039">
    <property type="component" value="Unassembled WGS sequence"/>
</dbReference>
<comment type="caution">
    <text evidence="3">The sequence shown here is derived from an EMBL/GenBank/DDBJ whole genome shotgun (WGS) entry which is preliminary data.</text>
</comment>
<dbReference type="InterPro" id="IPR007527">
    <property type="entry name" value="Znf_SWIM"/>
</dbReference>
<dbReference type="RefSeq" id="XP_040787332.1">
    <property type="nucleotide sequence ID" value="XM_040933237.1"/>
</dbReference>
<protein>
    <recommendedName>
        <fullName evidence="2">SWIM-type domain-containing protein</fullName>
    </recommendedName>
</protein>
<organism evidence="3 4">
    <name type="scientific">Cucurbitaria berberidis CBS 394.84</name>
    <dbReference type="NCBI Taxonomy" id="1168544"/>
    <lineage>
        <taxon>Eukaryota</taxon>
        <taxon>Fungi</taxon>
        <taxon>Dikarya</taxon>
        <taxon>Ascomycota</taxon>
        <taxon>Pezizomycotina</taxon>
        <taxon>Dothideomycetes</taxon>
        <taxon>Pleosporomycetidae</taxon>
        <taxon>Pleosporales</taxon>
        <taxon>Pleosporineae</taxon>
        <taxon>Cucurbitariaceae</taxon>
        <taxon>Cucurbitaria</taxon>
    </lineage>
</organism>
<dbReference type="GeneID" id="63850488"/>
<accession>A0A9P4GG16</accession>
<evidence type="ECO:0000259" key="2">
    <source>
        <dbReference type="PROSITE" id="PS50966"/>
    </source>
</evidence>
<feature type="domain" description="SWIM-type" evidence="2">
    <location>
        <begin position="191"/>
        <end position="271"/>
    </location>
</feature>
<proteinExistence type="predicted"/>
<dbReference type="AlphaFoldDB" id="A0A9P4GG16"/>
<evidence type="ECO:0000313" key="3">
    <source>
        <dbReference type="EMBL" id="KAF1844769.1"/>
    </source>
</evidence>
<name>A0A9P4GG16_9PLEO</name>
<dbReference type="PROSITE" id="PS50966">
    <property type="entry name" value="ZF_SWIM"/>
    <property type="match status" value="1"/>
</dbReference>
<reference evidence="3" key="1">
    <citation type="submission" date="2020-01" db="EMBL/GenBank/DDBJ databases">
        <authorList>
            <consortium name="DOE Joint Genome Institute"/>
            <person name="Haridas S."/>
            <person name="Albert R."/>
            <person name="Binder M."/>
            <person name="Bloem J."/>
            <person name="Labutti K."/>
            <person name="Salamov A."/>
            <person name="Andreopoulos B."/>
            <person name="Baker S.E."/>
            <person name="Barry K."/>
            <person name="Bills G."/>
            <person name="Bluhm B.H."/>
            <person name="Cannon C."/>
            <person name="Castanera R."/>
            <person name="Culley D.E."/>
            <person name="Daum C."/>
            <person name="Ezra D."/>
            <person name="Gonzalez J.B."/>
            <person name="Henrissat B."/>
            <person name="Kuo A."/>
            <person name="Liang C."/>
            <person name="Lipzen A."/>
            <person name="Lutzoni F."/>
            <person name="Magnuson J."/>
            <person name="Mondo S."/>
            <person name="Nolan M."/>
            <person name="Ohm R."/>
            <person name="Pangilinan J."/>
            <person name="Park H.-J."/>
            <person name="Ramirez L."/>
            <person name="Alfaro M."/>
            <person name="Sun H."/>
            <person name="Tritt A."/>
            <person name="Yoshinaga Y."/>
            <person name="Zwiers L.-H."/>
            <person name="Turgeon B.G."/>
            <person name="Goodwin S.B."/>
            <person name="Spatafora J.W."/>
            <person name="Crous P.W."/>
            <person name="Grigoriev I.V."/>
        </authorList>
    </citation>
    <scope>NUCLEOTIDE SEQUENCE</scope>
    <source>
        <strain evidence="3">CBS 394.84</strain>
    </source>
</reference>
<keyword evidence="1" id="KW-0863">Zinc-finger</keyword>
<keyword evidence="1" id="KW-0479">Metal-binding</keyword>
<dbReference type="OrthoDB" id="5413281at2759"/>
<dbReference type="GO" id="GO:0008270">
    <property type="term" value="F:zinc ion binding"/>
    <property type="evidence" value="ECO:0007669"/>
    <property type="project" value="UniProtKB-KW"/>
</dbReference>
<sequence length="299" mass="32537">MQQNPAMPAAALPSSRAFVTQLLNSLSALSQHTADAAEESTLLSAVPDETKKQLLSLQVLFPSEFIPALDLLDRRLVTRFHIGSDTQQSTIDVGLEAELNHHGDIQYQQENRVQTGDEPMKDADHEAITTPAFKASIRNPTDKQTEDQTIVDVPTQGDNTPTDQQSKVYYVRSAQQRSSRYSTSYDTTSSYEVRLQAWNCSCPAFAFSAFPAVHPEPPATLYSPANVADATVEQQTTGQEEHVGWTFGGVGLGDGMPPVCKHLLACVLAERCSGLFGAFIEERHVSVEEAAGRAAGWGD</sequence>
<keyword evidence="1" id="KW-0862">Zinc</keyword>